<evidence type="ECO:0000259" key="2">
    <source>
        <dbReference type="Pfam" id="PF06159"/>
    </source>
</evidence>
<proteinExistence type="inferred from homology"/>
<evidence type="ECO:0000256" key="1">
    <source>
        <dbReference type="ARBA" id="ARBA00010785"/>
    </source>
</evidence>
<dbReference type="Proteomes" id="UP000030763">
    <property type="component" value="Unassembled WGS sequence"/>
</dbReference>
<feature type="domain" description="Trafficking protein particle complex subunit 13 N-terminal" evidence="2">
    <location>
        <begin position="8"/>
        <end position="139"/>
    </location>
</feature>
<dbReference type="Pfam" id="PF23643">
    <property type="entry name" value="TRAPPC13_C"/>
    <property type="match status" value="1"/>
</dbReference>
<dbReference type="OrthoDB" id="10250284at2759"/>
<accession>U6M8R4</accession>
<keyword evidence="5" id="KW-1185">Reference proteome</keyword>
<dbReference type="GeneID" id="25335323"/>
<dbReference type="GO" id="GO:1990072">
    <property type="term" value="C:TRAPPIII protein complex"/>
    <property type="evidence" value="ECO:0007669"/>
    <property type="project" value="TreeGrafter"/>
</dbReference>
<reference evidence="4" key="2">
    <citation type="submission" date="2013-10" db="EMBL/GenBank/DDBJ databases">
        <authorList>
            <person name="Aslett M."/>
        </authorList>
    </citation>
    <scope>NUCLEOTIDE SEQUENCE [LARGE SCALE GENOMIC DNA]</scope>
    <source>
        <strain evidence="4">Weybridge</strain>
    </source>
</reference>
<dbReference type="InterPro" id="IPR055427">
    <property type="entry name" value="TRAPPC13_N"/>
</dbReference>
<dbReference type="Pfam" id="PF06159">
    <property type="entry name" value="TRAPPC13_N"/>
    <property type="match status" value="1"/>
</dbReference>
<evidence type="ECO:0000259" key="3">
    <source>
        <dbReference type="Pfam" id="PF23643"/>
    </source>
</evidence>
<comment type="similarity">
    <text evidence="1">Belongs to the TRAPPC13 family.</text>
</comment>
<feature type="domain" description="Trafficking protein particle complex subunit 13 C-terminal" evidence="3">
    <location>
        <begin position="243"/>
        <end position="311"/>
    </location>
</feature>
<protein>
    <submittedName>
        <fullName evidence="4">AGAP005561-PA, related</fullName>
    </submittedName>
</protein>
<dbReference type="PANTHER" id="PTHR13134:SF3">
    <property type="entry name" value="TRAFFICKING PROTEIN PARTICLE COMPLEX SUBUNIT 13"/>
    <property type="match status" value="1"/>
</dbReference>
<dbReference type="RefSeq" id="XP_013334678.1">
    <property type="nucleotide sequence ID" value="XM_013479224.1"/>
</dbReference>
<sequence length="329" mass="36754">MATGDREYLSLKVMRLSQPSWESNPWPLISLRDLARDDLDASLARAEETVNEKWLSSAHSLLLPITQGRVFSGETFSAYLNIANVSSIQANNVKLQVELFLGNSRHLLFDNSEDPVRSLNPEDSFDCTIQHQIEESGTCMFTAQSPFKTAHRITHLQDKTLVECTLTNVSQQHVFLNEASILCAEECFAYSPASVLVQHIPNLGTLTLQWRTSTGGVGTLSDYELLNAPKPMQPLEMRLVDFPSSIQVDHPFTVELEVINRLQTDLELILCVKLSELEPFVLEGPKQLNLGPLGPRSSKRFSFEMLCLQPGALLNVVPLLLMTPSTSCW</sequence>
<evidence type="ECO:0000313" key="5">
    <source>
        <dbReference type="Proteomes" id="UP000030763"/>
    </source>
</evidence>
<dbReference type="OMA" id="EESGTCM"/>
<dbReference type="InterPro" id="IPR055428">
    <property type="entry name" value="TRAPPC13_C"/>
</dbReference>
<evidence type="ECO:0000313" key="4">
    <source>
        <dbReference type="EMBL" id="CDJ58030.1"/>
    </source>
</evidence>
<dbReference type="InterPro" id="IPR010378">
    <property type="entry name" value="TRAPPC13"/>
</dbReference>
<dbReference type="VEuPathDB" id="ToxoDB:EMWEY_00013370"/>
<dbReference type="EMBL" id="HG719449">
    <property type="protein sequence ID" value="CDJ58030.1"/>
    <property type="molecule type" value="Genomic_DNA"/>
</dbReference>
<name>U6M8R4_EIMMA</name>
<reference evidence="4" key="1">
    <citation type="submission" date="2013-10" db="EMBL/GenBank/DDBJ databases">
        <title>Genomic analysis of the causative agents of coccidiosis in chickens.</title>
        <authorList>
            <person name="Reid A.J."/>
            <person name="Blake D."/>
            <person name="Billington K."/>
            <person name="Browne H."/>
            <person name="Dunn M."/>
            <person name="Hung S."/>
            <person name="Kawahara F."/>
            <person name="Miranda-Saavedra D."/>
            <person name="Mourier T."/>
            <person name="Nagra H."/>
            <person name="Otto T.D."/>
            <person name="Rawlings N."/>
            <person name="Sanchez A."/>
            <person name="Sanders M."/>
            <person name="Subramaniam C."/>
            <person name="Tay Y."/>
            <person name="Dear P."/>
            <person name="Doerig C."/>
            <person name="Gruber A."/>
            <person name="Parkinson J."/>
            <person name="Shirley M."/>
            <person name="Wan K.L."/>
            <person name="Berriman M."/>
            <person name="Tomley F."/>
            <person name="Pain A."/>
        </authorList>
    </citation>
    <scope>NUCLEOTIDE SEQUENCE [LARGE SCALE GENOMIC DNA]</scope>
    <source>
        <strain evidence="4">Weybridge</strain>
    </source>
</reference>
<organism evidence="4 5">
    <name type="scientific">Eimeria maxima</name>
    <name type="common">Coccidian parasite</name>
    <dbReference type="NCBI Taxonomy" id="5804"/>
    <lineage>
        <taxon>Eukaryota</taxon>
        <taxon>Sar</taxon>
        <taxon>Alveolata</taxon>
        <taxon>Apicomplexa</taxon>
        <taxon>Conoidasida</taxon>
        <taxon>Coccidia</taxon>
        <taxon>Eucoccidiorida</taxon>
        <taxon>Eimeriorina</taxon>
        <taxon>Eimeriidae</taxon>
        <taxon>Eimeria</taxon>
    </lineage>
</organism>
<dbReference type="PANTHER" id="PTHR13134">
    <property type="entry name" value="TRAFFICKING PROTEIN PARTICLE COMPLEX SUBUNIT 13"/>
    <property type="match status" value="1"/>
</dbReference>
<gene>
    <name evidence="4" type="ORF">EMWEY_00013370</name>
</gene>
<dbReference type="AlphaFoldDB" id="U6M8R4"/>